<dbReference type="InterPro" id="IPR004358">
    <property type="entry name" value="Sig_transdc_His_kin-like_C"/>
</dbReference>
<dbReference type="SMART" id="SM00304">
    <property type="entry name" value="HAMP"/>
    <property type="match status" value="1"/>
</dbReference>
<dbReference type="EC" id="2.7.13.3" evidence="3"/>
<dbReference type="InterPro" id="IPR003661">
    <property type="entry name" value="HisK_dim/P_dom"/>
</dbReference>
<feature type="domain" description="HAMP" evidence="10">
    <location>
        <begin position="204"/>
        <end position="257"/>
    </location>
</feature>
<dbReference type="SUPFAM" id="SSF47384">
    <property type="entry name" value="Homodimeric domain of signal transducing histidine kinase"/>
    <property type="match status" value="1"/>
</dbReference>
<protein>
    <recommendedName>
        <fullName evidence="3">histidine kinase</fullName>
        <ecNumber evidence="3">2.7.13.3</ecNumber>
    </recommendedName>
</protein>
<feature type="coiled-coil region" evidence="8">
    <location>
        <begin position="245"/>
        <end position="279"/>
    </location>
</feature>
<dbReference type="GO" id="GO:0000155">
    <property type="term" value="F:phosphorelay sensor kinase activity"/>
    <property type="evidence" value="ECO:0007669"/>
    <property type="project" value="InterPro"/>
</dbReference>
<reference evidence="11" key="1">
    <citation type="submission" date="2022-12" db="EMBL/GenBank/DDBJ databases">
        <title>Polyphasic identification of a Novel Hot-Spring Cyanobacterium Ocullathermofonsia sinensis gen nov. sp. nov. and Genomic Insights on its Adaptations to the Thermal Habitat.</title>
        <authorList>
            <person name="Daroch M."/>
            <person name="Tang J."/>
            <person name="Jiang Y."/>
        </authorList>
    </citation>
    <scope>NUCLEOTIDE SEQUENCE</scope>
    <source>
        <strain evidence="11">PKUAC-SCTA174</strain>
    </source>
</reference>
<dbReference type="InterPro" id="IPR036097">
    <property type="entry name" value="HisK_dim/P_sf"/>
</dbReference>
<evidence type="ECO:0000313" key="12">
    <source>
        <dbReference type="Proteomes" id="UP001163152"/>
    </source>
</evidence>
<dbReference type="Gene3D" id="6.10.340.10">
    <property type="match status" value="1"/>
</dbReference>
<dbReference type="Proteomes" id="UP001163152">
    <property type="component" value="Chromosome"/>
</dbReference>
<dbReference type="SMART" id="SM00387">
    <property type="entry name" value="HATPase_c"/>
    <property type="match status" value="1"/>
</dbReference>
<dbReference type="GO" id="GO:0016020">
    <property type="term" value="C:membrane"/>
    <property type="evidence" value="ECO:0007669"/>
    <property type="project" value="UniProtKB-SubCell"/>
</dbReference>
<dbReference type="InterPro" id="IPR003594">
    <property type="entry name" value="HATPase_dom"/>
</dbReference>
<dbReference type="PROSITE" id="PS50885">
    <property type="entry name" value="HAMP"/>
    <property type="match status" value="1"/>
</dbReference>
<dbReference type="CDD" id="cd00082">
    <property type="entry name" value="HisKA"/>
    <property type="match status" value="1"/>
</dbReference>
<dbReference type="KEGG" id="tsin:OXH18_17050"/>
<evidence type="ECO:0000256" key="8">
    <source>
        <dbReference type="SAM" id="Coils"/>
    </source>
</evidence>
<dbReference type="InterPro" id="IPR005467">
    <property type="entry name" value="His_kinase_dom"/>
</dbReference>
<evidence type="ECO:0000256" key="7">
    <source>
        <dbReference type="ARBA" id="ARBA00023012"/>
    </source>
</evidence>
<evidence type="ECO:0000256" key="1">
    <source>
        <dbReference type="ARBA" id="ARBA00000085"/>
    </source>
</evidence>
<dbReference type="PANTHER" id="PTHR43065">
    <property type="entry name" value="SENSOR HISTIDINE KINASE"/>
    <property type="match status" value="1"/>
</dbReference>
<dbReference type="SUPFAM" id="SSF158472">
    <property type="entry name" value="HAMP domain-like"/>
    <property type="match status" value="1"/>
</dbReference>
<keyword evidence="7" id="KW-0902">Two-component regulatory system</keyword>
<dbReference type="PANTHER" id="PTHR43065:SF50">
    <property type="entry name" value="HISTIDINE KINASE"/>
    <property type="match status" value="1"/>
</dbReference>
<comment type="catalytic activity">
    <reaction evidence="1">
        <text>ATP + protein L-histidine = ADP + protein N-phospho-L-histidine.</text>
        <dbReference type="EC" id="2.7.13.3"/>
    </reaction>
</comment>
<organism evidence="11 12">
    <name type="scientific">Thermocoleostomius sinensis A174</name>
    <dbReference type="NCBI Taxonomy" id="2016057"/>
    <lineage>
        <taxon>Bacteria</taxon>
        <taxon>Bacillati</taxon>
        <taxon>Cyanobacteriota</taxon>
        <taxon>Cyanophyceae</taxon>
        <taxon>Oculatellales</taxon>
        <taxon>Oculatellaceae</taxon>
        <taxon>Thermocoleostomius</taxon>
    </lineage>
</organism>
<dbReference type="Gene3D" id="1.10.287.130">
    <property type="match status" value="1"/>
</dbReference>
<dbReference type="Pfam" id="PF00672">
    <property type="entry name" value="HAMP"/>
    <property type="match status" value="1"/>
</dbReference>
<evidence type="ECO:0000259" key="9">
    <source>
        <dbReference type="PROSITE" id="PS50109"/>
    </source>
</evidence>
<evidence type="ECO:0000256" key="5">
    <source>
        <dbReference type="ARBA" id="ARBA00022679"/>
    </source>
</evidence>
<dbReference type="EMBL" id="CP113797">
    <property type="protein sequence ID" value="WAL58872.1"/>
    <property type="molecule type" value="Genomic_DNA"/>
</dbReference>
<keyword evidence="8" id="KW-0175">Coiled coil</keyword>
<keyword evidence="6" id="KW-0418">Kinase</keyword>
<comment type="subcellular location">
    <subcellularLocation>
        <location evidence="2">Membrane</location>
    </subcellularLocation>
</comment>
<dbReference type="PROSITE" id="PS50109">
    <property type="entry name" value="HIS_KIN"/>
    <property type="match status" value="1"/>
</dbReference>
<keyword evidence="11" id="KW-0067">ATP-binding</keyword>
<dbReference type="Gene3D" id="3.30.565.10">
    <property type="entry name" value="Histidine kinase-like ATPase, C-terminal domain"/>
    <property type="match status" value="1"/>
</dbReference>
<evidence type="ECO:0000256" key="2">
    <source>
        <dbReference type="ARBA" id="ARBA00004370"/>
    </source>
</evidence>
<dbReference type="InterPro" id="IPR003660">
    <property type="entry name" value="HAMP_dom"/>
</dbReference>
<feature type="domain" description="Histidine kinase" evidence="9">
    <location>
        <begin position="295"/>
        <end position="553"/>
    </location>
</feature>
<dbReference type="SUPFAM" id="SSF55874">
    <property type="entry name" value="ATPase domain of HSP90 chaperone/DNA topoisomerase II/histidine kinase"/>
    <property type="match status" value="1"/>
</dbReference>
<keyword evidence="4" id="KW-0597">Phosphoprotein</keyword>
<dbReference type="Pfam" id="PF02518">
    <property type="entry name" value="HATPase_c"/>
    <property type="match status" value="1"/>
</dbReference>
<evidence type="ECO:0000256" key="4">
    <source>
        <dbReference type="ARBA" id="ARBA00022553"/>
    </source>
</evidence>
<evidence type="ECO:0000256" key="3">
    <source>
        <dbReference type="ARBA" id="ARBA00012438"/>
    </source>
</evidence>
<gene>
    <name evidence="11" type="ORF">OXH18_17050</name>
</gene>
<dbReference type="PRINTS" id="PR00344">
    <property type="entry name" value="BCTRLSENSOR"/>
</dbReference>
<evidence type="ECO:0000259" key="10">
    <source>
        <dbReference type="PROSITE" id="PS50885"/>
    </source>
</evidence>
<proteinExistence type="predicted"/>
<dbReference type="RefSeq" id="WP_268608309.1">
    <property type="nucleotide sequence ID" value="NZ_CP113797.1"/>
</dbReference>
<keyword evidence="5" id="KW-0808">Transferase</keyword>
<dbReference type="AlphaFoldDB" id="A0A9E8ZBM5"/>
<dbReference type="GO" id="GO:0005524">
    <property type="term" value="F:ATP binding"/>
    <property type="evidence" value="ECO:0007669"/>
    <property type="project" value="UniProtKB-KW"/>
</dbReference>
<keyword evidence="11" id="KW-0547">Nucleotide-binding</keyword>
<dbReference type="InterPro" id="IPR036890">
    <property type="entry name" value="HATPase_C_sf"/>
</dbReference>
<name>A0A9E8ZBM5_9CYAN</name>
<evidence type="ECO:0000313" key="11">
    <source>
        <dbReference type="EMBL" id="WAL58872.1"/>
    </source>
</evidence>
<keyword evidence="12" id="KW-1185">Reference proteome</keyword>
<evidence type="ECO:0000256" key="6">
    <source>
        <dbReference type="ARBA" id="ARBA00022777"/>
    </source>
</evidence>
<dbReference type="CDD" id="cd06225">
    <property type="entry name" value="HAMP"/>
    <property type="match status" value="1"/>
</dbReference>
<sequence>MKISHKLLGSFIGVSLLTGVVGAVAVIQSQKIAETLAIAEAKHVAEVIAISITHHLSPHRGDVAQPSLFESDSDELQRYTDLLHDLQQRDIVVVDRQKLILADAIPRNVGTVFNHDQGNEIQQTMQDGNPRTFLEKSDDYPQGIKLIVIPLRTLRNTIEGAVILEWSSLYNEAIAQAKPTLVVIGLTSLGGITFALFIGLQIANSIAKPLQAATTIAQQVTQTSNFALQAPVTTTDEIGTLAMALNSLIQQVKMLLNEKEQHSRELQQTLTQLQMAQLQLVQTEKMSSLGQLVAGVAHEINNPINFIHGNVTHIDHYTHDLLKVVQAYQTYYPNPPQTLQELLDDVELDFLFEDLENLLQLMRLGTDRIRQIVLSLRNFSRLDESEFKSVDLHEGIDNTLLILQHRLKAKPESLAIEVIKEYGQLPLVECYPGQLNQVFMNLIVNAIDALQDSVRHQSNTKQLAQPGMIWISTQVKAEDRVQITISDNGLGIPETVRSHIFTPFFTTKPNGKGTGLGLSISYQIVTEKHKGTIWCDSAPGEGTKFVIEIPIRQPRSTST</sequence>
<accession>A0A9E8ZBM5</accession>